<dbReference type="OrthoDB" id="1419680at2"/>
<reference evidence="3 4" key="1">
    <citation type="submission" date="2019-07" db="EMBL/GenBank/DDBJ databases">
        <title>Whole genome shotgun sequence of Empedobacter brevis NBRC 14943.</title>
        <authorList>
            <person name="Hosoyama A."/>
            <person name="Uohara A."/>
            <person name="Ohji S."/>
            <person name="Ichikawa N."/>
        </authorList>
    </citation>
    <scope>NUCLEOTIDE SEQUENCE [LARGE SCALE GENOMIC DNA]</scope>
    <source>
        <strain evidence="3 4">NBRC 14943</strain>
    </source>
</reference>
<dbReference type="CDD" id="cd00156">
    <property type="entry name" value="REC"/>
    <property type="match status" value="1"/>
</dbReference>
<dbReference type="AlphaFoldDB" id="A0A511NH35"/>
<dbReference type="PROSITE" id="PS50110">
    <property type="entry name" value="RESPONSE_REGULATORY"/>
    <property type="match status" value="1"/>
</dbReference>
<dbReference type="GO" id="GO:0000160">
    <property type="term" value="P:phosphorelay signal transduction system"/>
    <property type="evidence" value="ECO:0007669"/>
    <property type="project" value="InterPro"/>
</dbReference>
<dbReference type="Gene3D" id="3.40.50.2300">
    <property type="match status" value="1"/>
</dbReference>
<dbReference type="Proteomes" id="UP000321245">
    <property type="component" value="Unassembled WGS sequence"/>
</dbReference>
<feature type="modified residue" description="4-aspartylphosphate" evidence="1">
    <location>
        <position position="52"/>
    </location>
</feature>
<name>A0A511NH35_9FLAO</name>
<dbReference type="SMART" id="SM00448">
    <property type="entry name" value="REC"/>
    <property type="match status" value="1"/>
</dbReference>
<sequence length="366" mass="43977">MKILLIDDLSDKGWKSILELAVTKEKGSIDSASTIEDAYLKLNNKYDLIFLDMRLSEEDHKVKNVEDYSGFTLLKHIKKEFASINFSTPIILFTASTKIWNIDKFKEYGVDSFYIKEHPDHIYSKDFSKENLKNLQKSFIKLMETNKRRYLIWSKCIEIIDLLDTHKYFKIEDKRLQNVKQRILDKLKLGYGLLFSNQNYMEKKIFQYDKESISFIIYFSILEEISKAYTDISFTWDQRYRRSTNWKFKNGEYFIEYIENDICKVNFKNKSESIDFETSEFIYFENRLIPLSDQIYSLIYAYTKEKDYYLISDFKKLNEFRNKSDYTHSDVQCIFTLNLITNIKTNNSFQKIFEMLEFINSILKLN</sequence>
<dbReference type="InterPro" id="IPR011006">
    <property type="entry name" value="CheY-like_superfamily"/>
</dbReference>
<dbReference type="InterPro" id="IPR001789">
    <property type="entry name" value="Sig_transdc_resp-reg_receiver"/>
</dbReference>
<comment type="caution">
    <text evidence="3">The sequence shown here is derived from an EMBL/GenBank/DDBJ whole genome shotgun (WGS) entry which is preliminary data.</text>
</comment>
<evidence type="ECO:0000256" key="1">
    <source>
        <dbReference type="PROSITE-ProRule" id="PRU00169"/>
    </source>
</evidence>
<accession>A0A511NH35</accession>
<evidence type="ECO:0000313" key="4">
    <source>
        <dbReference type="Proteomes" id="UP000321245"/>
    </source>
</evidence>
<keyword evidence="4" id="KW-1185">Reference proteome</keyword>
<dbReference type="GeneID" id="84651141"/>
<proteinExistence type="predicted"/>
<evidence type="ECO:0000259" key="2">
    <source>
        <dbReference type="PROSITE" id="PS50110"/>
    </source>
</evidence>
<keyword evidence="1" id="KW-0597">Phosphoprotein</keyword>
<dbReference type="EMBL" id="BJXC01000010">
    <property type="protein sequence ID" value="GEM51956.1"/>
    <property type="molecule type" value="Genomic_DNA"/>
</dbReference>
<dbReference type="RefSeq" id="WP_019976556.1">
    <property type="nucleotide sequence ID" value="NZ_BJXC01000010.1"/>
</dbReference>
<dbReference type="STRING" id="1218108.GCA_000382425_03085"/>
<feature type="domain" description="Response regulatory" evidence="2">
    <location>
        <begin position="2"/>
        <end position="140"/>
    </location>
</feature>
<evidence type="ECO:0000313" key="3">
    <source>
        <dbReference type="EMBL" id="GEM51956.1"/>
    </source>
</evidence>
<gene>
    <name evidence="3" type="ORF">EB1_17460</name>
</gene>
<organism evidence="3 4">
    <name type="scientific">Empedobacter brevis NBRC 14943 = ATCC 43319</name>
    <dbReference type="NCBI Taxonomy" id="1218108"/>
    <lineage>
        <taxon>Bacteria</taxon>
        <taxon>Pseudomonadati</taxon>
        <taxon>Bacteroidota</taxon>
        <taxon>Flavobacteriia</taxon>
        <taxon>Flavobacteriales</taxon>
        <taxon>Weeksellaceae</taxon>
        <taxon>Empedobacter</taxon>
    </lineage>
</organism>
<protein>
    <recommendedName>
        <fullName evidence="2">Response regulatory domain-containing protein</fullName>
    </recommendedName>
</protein>
<dbReference type="SUPFAM" id="SSF52172">
    <property type="entry name" value="CheY-like"/>
    <property type="match status" value="1"/>
</dbReference>